<name>A0AA38HBU7_9TREE</name>
<evidence type="ECO:0000256" key="2">
    <source>
        <dbReference type="ARBA" id="ARBA00022692"/>
    </source>
</evidence>
<dbReference type="PRINTS" id="PR02047">
    <property type="entry name" value="BREFELDNASP4"/>
</dbReference>
<dbReference type="EMBL" id="JAKWFO010000004">
    <property type="protein sequence ID" value="KAI9637458.1"/>
    <property type="molecule type" value="Genomic_DNA"/>
</dbReference>
<feature type="transmembrane region" description="Helical" evidence="6">
    <location>
        <begin position="758"/>
        <end position="775"/>
    </location>
</feature>
<dbReference type="GO" id="GO:0005886">
    <property type="term" value="C:plasma membrane"/>
    <property type="evidence" value="ECO:0007669"/>
    <property type="project" value="InterPro"/>
</dbReference>
<feature type="transmembrane region" description="Helical" evidence="6">
    <location>
        <begin position="204"/>
        <end position="226"/>
    </location>
</feature>
<dbReference type="GeneID" id="77726059"/>
<organism evidence="7 8">
    <name type="scientific">Dioszegia hungarica</name>
    <dbReference type="NCBI Taxonomy" id="4972"/>
    <lineage>
        <taxon>Eukaryota</taxon>
        <taxon>Fungi</taxon>
        <taxon>Dikarya</taxon>
        <taxon>Basidiomycota</taxon>
        <taxon>Agaricomycotina</taxon>
        <taxon>Tremellomycetes</taxon>
        <taxon>Tremellales</taxon>
        <taxon>Bulleribasidiaceae</taxon>
        <taxon>Dioszegia</taxon>
    </lineage>
</organism>
<sequence>MGACSQGQPLAIRRSARTAPSHPLLLSAQDLLRRTPRAISPDKSRRPLLPCPVSKNSTDHLRQVREESRRSWRNLSASWRNLSASLSAVLFFPGTHPQIEFQRPRLQSVRSAPNRADVDISQWSRVWPPSPATVAVTKCCIAYLIGSLFTFIPELARILSTGTQEDAHGRVRPKPAYSAHMVATIVVYFHPAKSAGNMLLADRYASILMLFAVMMCILSMYTVQLFDHFSPSLGDKWDWISETGDWVVNFLYIGGSMGVLAWAKIWVGNPSFNSGCSMAAVTIFSVVIKEGNMPKLVEILLIVMFGVIISNIICFVVFPTTATTRLQNSISRSLTSFSTLLDLLTSTFLFEQHILKSTQTSLRQAITDHAKAFKTLKADLAEAKHERVLDPRVRGRKLKLYDAAIGSLARLAQHISGMRSSTKLQESLIRAVREGKLNLDEEKMDSTSADDAELAQSAKLLMRFREMAGDEMNDLNACCDEALEAVKVLTRASNLNVDLPATRQRLTTSLATFSHTSSSAIKRLYAGPRREQGVYQNERDDSEDEDLPAIGEIVDGPNETVFLIYFFLFTFEEFAREMLFLLDTVIEIVHTETPSVLDHIRSVLPFGQRRQQPRRTFLYQQLPWLTPENLVPIDPSKLQAPVFPRAKTDTTSPLRQVSLYARLRQRWWAFGEWLRQPEIRYSIKIWIGGAILAAPAYTEWGRYWFLEFRGEWALIAFFSVNNPTLGQTNAMSFYRCAGTFIGALVGVIVYHLFPQNAILLPMAGFLFSIPCFYIVTQIPDHAQTGRFTLLAYNLTCLYAYNSRERNYSVWRVAIYRSGTVIIGALWAAVVSRYWWPYTARRELRMGISDLCVDLSYLYSRLVDANNQDIAESNGHTEETPLVAGSKIAHPHLTASVQQLLAMELHLQSQLTTLRDLLVLTKNEPRLKGPFPTSFYSEVLLSLERMLDRLHSMRCVTTRSECVRTEFDAHVSKERIEMTGSVILYLYTISAGFKLRTPLPPYLPPAELNRQRLVAAIRELDVVKRRSARGGNKHLLYFAYALAMQEVIAELGYLGEMMQDTFGVIGQTYTPV</sequence>
<proteinExistence type="predicted"/>
<dbReference type="InterPro" id="IPR023244">
    <property type="entry name" value="Brefeldin_A-sensitivity_4"/>
</dbReference>
<dbReference type="Proteomes" id="UP001164286">
    <property type="component" value="Unassembled WGS sequence"/>
</dbReference>
<feature type="region of interest" description="Disordered" evidence="5">
    <location>
        <begin position="38"/>
        <end position="60"/>
    </location>
</feature>
<dbReference type="InterPro" id="IPR006726">
    <property type="entry name" value="PHBA_efflux_AaeB/fusaric-R"/>
</dbReference>
<keyword evidence="4 6" id="KW-0472">Membrane</keyword>
<dbReference type="PANTHER" id="PTHR47804">
    <property type="entry name" value="60S RIBOSOMAL PROTEIN L19"/>
    <property type="match status" value="1"/>
</dbReference>
<comment type="subcellular location">
    <subcellularLocation>
        <location evidence="1">Membrane</location>
        <topology evidence="1">Multi-pass membrane protein</topology>
    </subcellularLocation>
</comment>
<feature type="transmembrane region" description="Helical" evidence="6">
    <location>
        <begin position="246"/>
        <end position="265"/>
    </location>
</feature>
<keyword evidence="8" id="KW-1185">Reference proteome</keyword>
<evidence type="ECO:0000256" key="3">
    <source>
        <dbReference type="ARBA" id="ARBA00022989"/>
    </source>
</evidence>
<gene>
    <name evidence="7" type="ORF">MKK02DRAFT_24204</name>
</gene>
<accession>A0AA38HBU7</accession>
<evidence type="ECO:0000256" key="1">
    <source>
        <dbReference type="ARBA" id="ARBA00004141"/>
    </source>
</evidence>
<dbReference type="PANTHER" id="PTHR47804:SF1">
    <property type="entry name" value="DUF2421 DOMAIN-CONTAINING PROTEIN"/>
    <property type="match status" value="1"/>
</dbReference>
<dbReference type="Pfam" id="PF04632">
    <property type="entry name" value="FUSC"/>
    <property type="match status" value="1"/>
</dbReference>
<feature type="transmembrane region" description="Helical" evidence="6">
    <location>
        <begin position="813"/>
        <end position="835"/>
    </location>
</feature>
<dbReference type="GO" id="GO:0022857">
    <property type="term" value="F:transmembrane transporter activity"/>
    <property type="evidence" value="ECO:0007669"/>
    <property type="project" value="InterPro"/>
</dbReference>
<feature type="transmembrane region" description="Helical" evidence="6">
    <location>
        <begin position="300"/>
        <end position="318"/>
    </location>
</feature>
<evidence type="ECO:0000256" key="4">
    <source>
        <dbReference type="ARBA" id="ARBA00023136"/>
    </source>
</evidence>
<dbReference type="AlphaFoldDB" id="A0AA38HBU7"/>
<reference evidence="7" key="1">
    <citation type="journal article" date="2022" name="G3 (Bethesda)">
        <title>High quality genome of the basidiomycete yeast Dioszegia hungarica PDD-24b-2 isolated from cloud water.</title>
        <authorList>
            <person name="Jarrige D."/>
            <person name="Haridas S."/>
            <person name="Bleykasten-Grosshans C."/>
            <person name="Joly M."/>
            <person name="Nadalig T."/>
            <person name="Sancelme M."/>
            <person name="Vuilleumier S."/>
            <person name="Grigoriev I.V."/>
            <person name="Amato P."/>
            <person name="Bringel F."/>
        </authorList>
    </citation>
    <scope>NUCLEOTIDE SEQUENCE</scope>
    <source>
        <strain evidence="7">PDD-24b-2</strain>
    </source>
</reference>
<feature type="transmembrane region" description="Helical" evidence="6">
    <location>
        <begin position="732"/>
        <end position="752"/>
    </location>
</feature>
<dbReference type="InterPro" id="IPR052430">
    <property type="entry name" value="IVT-Associated"/>
</dbReference>
<protein>
    <submittedName>
        <fullName evidence="7">Fusaric acid resistance protein family-domain-containing protein</fullName>
    </submittedName>
</protein>
<comment type="caution">
    <text evidence="7">The sequence shown here is derived from an EMBL/GenBank/DDBJ whole genome shotgun (WGS) entry which is preliminary data.</text>
</comment>
<dbReference type="RefSeq" id="XP_052947235.1">
    <property type="nucleotide sequence ID" value="XM_053086858.1"/>
</dbReference>
<keyword evidence="2 6" id="KW-0812">Transmembrane</keyword>
<evidence type="ECO:0000256" key="6">
    <source>
        <dbReference type="SAM" id="Phobius"/>
    </source>
</evidence>
<evidence type="ECO:0000256" key="5">
    <source>
        <dbReference type="SAM" id="MobiDB-lite"/>
    </source>
</evidence>
<keyword evidence="3 6" id="KW-1133">Transmembrane helix</keyword>
<evidence type="ECO:0000313" key="7">
    <source>
        <dbReference type="EMBL" id="KAI9637458.1"/>
    </source>
</evidence>
<feature type="transmembrane region" description="Helical" evidence="6">
    <location>
        <begin position="271"/>
        <end position="288"/>
    </location>
</feature>
<evidence type="ECO:0000313" key="8">
    <source>
        <dbReference type="Proteomes" id="UP001164286"/>
    </source>
</evidence>